<evidence type="ECO:0000313" key="2">
    <source>
        <dbReference type="Proteomes" id="UP001147733"/>
    </source>
</evidence>
<dbReference type="GO" id="GO:0000981">
    <property type="term" value="F:DNA-binding transcription factor activity, RNA polymerase II-specific"/>
    <property type="evidence" value="ECO:0007669"/>
    <property type="project" value="TreeGrafter"/>
</dbReference>
<comment type="caution">
    <text evidence="1">The sequence shown here is derived from an EMBL/GenBank/DDBJ whole genome shotgun (WGS) entry which is preliminary data.</text>
</comment>
<organism evidence="1 2">
    <name type="scientific">Penicillium citrinum</name>
    <dbReference type="NCBI Taxonomy" id="5077"/>
    <lineage>
        <taxon>Eukaryota</taxon>
        <taxon>Fungi</taxon>
        <taxon>Dikarya</taxon>
        <taxon>Ascomycota</taxon>
        <taxon>Pezizomycotina</taxon>
        <taxon>Eurotiomycetes</taxon>
        <taxon>Eurotiomycetidae</taxon>
        <taxon>Eurotiales</taxon>
        <taxon>Aspergillaceae</taxon>
        <taxon>Penicillium</taxon>
    </lineage>
</organism>
<dbReference type="OrthoDB" id="5818554at2759"/>
<dbReference type="PANTHER" id="PTHR31644">
    <property type="entry name" value="TRANSCRIPTIONAL ACTIVATOR ARO80-RELATED"/>
    <property type="match status" value="1"/>
</dbReference>
<protein>
    <submittedName>
        <fullName evidence="1">Uncharacterized protein</fullName>
    </submittedName>
</protein>
<keyword evidence="2" id="KW-1185">Reference proteome</keyword>
<proteinExistence type="predicted"/>
<dbReference type="PANTHER" id="PTHR31644:SF1">
    <property type="entry name" value="ZN(II)2CYS6 TRANSCRIPTION FACTOR (EUROFUNG)"/>
    <property type="match status" value="1"/>
</dbReference>
<sequence>MASPDARYIYGALDAAESLLTIFIEDFNPEKHLRYIPARCYLIKDTKSTHQSSSFKAHSSGAIPSALITRFLSHLKSITPDESHISTRYSRLLQTFWFRSEQSAPESSDAINVLPSESQISGLCPETGISDKLPSGNSNVNPGINTCSAFGVGGLLDDFSIDSLDDLTLDGFLAMPPVFPYDLSPIMQGCIIKWEVIRFELLSWFTL</sequence>
<dbReference type="RefSeq" id="XP_056506109.1">
    <property type="nucleotide sequence ID" value="XM_056640352.1"/>
</dbReference>
<reference evidence="1" key="2">
    <citation type="journal article" date="2023" name="IMA Fungus">
        <title>Comparative genomic study of the Penicillium genus elucidates a diverse pangenome and 15 lateral gene transfer events.</title>
        <authorList>
            <person name="Petersen C."/>
            <person name="Sorensen T."/>
            <person name="Nielsen M.R."/>
            <person name="Sondergaard T.E."/>
            <person name="Sorensen J.L."/>
            <person name="Fitzpatrick D.A."/>
            <person name="Frisvad J.C."/>
            <person name="Nielsen K.L."/>
        </authorList>
    </citation>
    <scope>NUCLEOTIDE SEQUENCE</scope>
    <source>
        <strain evidence="1">IBT 23319</strain>
    </source>
</reference>
<dbReference type="AlphaFoldDB" id="A0A9W9PER9"/>
<dbReference type="InterPro" id="IPR052780">
    <property type="entry name" value="AAA_Catabolism_Regulators"/>
</dbReference>
<reference evidence="1" key="1">
    <citation type="submission" date="2022-11" db="EMBL/GenBank/DDBJ databases">
        <authorList>
            <person name="Petersen C."/>
        </authorList>
    </citation>
    <scope>NUCLEOTIDE SEQUENCE</scope>
    <source>
        <strain evidence="1">IBT 23319</strain>
    </source>
</reference>
<dbReference type="GO" id="GO:0005634">
    <property type="term" value="C:nucleus"/>
    <property type="evidence" value="ECO:0007669"/>
    <property type="project" value="TreeGrafter"/>
</dbReference>
<gene>
    <name evidence="1" type="ORF">N7469_001432</name>
</gene>
<name>A0A9W9PER9_PENCI</name>
<accession>A0A9W9PER9</accession>
<dbReference type="GeneID" id="81379519"/>
<dbReference type="EMBL" id="JAPQKT010000001">
    <property type="protein sequence ID" value="KAJ5243105.1"/>
    <property type="molecule type" value="Genomic_DNA"/>
</dbReference>
<evidence type="ECO:0000313" key="1">
    <source>
        <dbReference type="EMBL" id="KAJ5243105.1"/>
    </source>
</evidence>
<dbReference type="Proteomes" id="UP001147733">
    <property type="component" value="Unassembled WGS sequence"/>
</dbReference>